<proteinExistence type="predicted"/>
<dbReference type="EMBL" id="CH473980">
    <property type="protein sequence ID" value="EDM08644.1"/>
    <property type="molecule type" value="Genomic_DNA"/>
</dbReference>
<sequence>MRIWCWESRSEGGTSERCLVDVFVQTTPRWL</sequence>
<reference evidence="2" key="1">
    <citation type="submission" date="2005-09" db="EMBL/GenBank/DDBJ databases">
        <authorList>
            <person name="Mural R.J."/>
            <person name="Li P.W."/>
            <person name="Adams M.D."/>
            <person name="Amanatides P.G."/>
            <person name="Baden-Tillson H."/>
            <person name="Barnstead M."/>
            <person name="Chin S.H."/>
            <person name="Dew I."/>
            <person name="Evans C.A."/>
            <person name="Ferriera S."/>
            <person name="Flanigan M."/>
            <person name="Fosler C."/>
            <person name="Glodek A."/>
            <person name="Gu Z."/>
            <person name="Holt R.A."/>
            <person name="Jennings D."/>
            <person name="Kraft C.L."/>
            <person name="Lu F."/>
            <person name="Nguyen T."/>
            <person name="Nusskern D.R."/>
            <person name="Pfannkoch C.M."/>
            <person name="Sitter C."/>
            <person name="Sutton G.G."/>
            <person name="Venter J.C."/>
            <person name="Wang Z."/>
            <person name="Woodage T."/>
            <person name="Zheng X.H."/>
            <person name="Zhong F."/>
        </authorList>
    </citation>
    <scope>NUCLEOTIDE SEQUENCE [LARGE SCALE GENOMIC DNA]</scope>
    <source>
        <strain>BN</strain>
        <strain evidence="2">Sprague-Dawley</strain>
    </source>
</reference>
<organism evidence="1 2">
    <name type="scientific">Rattus norvegicus</name>
    <name type="common">Rat</name>
    <dbReference type="NCBI Taxonomy" id="10116"/>
    <lineage>
        <taxon>Eukaryota</taxon>
        <taxon>Metazoa</taxon>
        <taxon>Chordata</taxon>
        <taxon>Craniata</taxon>
        <taxon>Vertebrata</taxon>
        <taxon>Euteleostomi</taxon>
        <taxon>Mammalia</taxon>
        <taxon>Eutheria</taxon>
        <taxon>Euarchontoglires</taxon>
        <taxon>Glires</taxon>
        <taxon>Rodentia</taxon>
        <taxon>Myomorpha</taxon>
        <taxon>Muroidea</taxon>
        <taxon>Muridae</taxon>
        <taxon>Murinae</taxon>
        <taxon>Rattus</taxon>
    </lineage>
</organism>
<dbReference type="AlphaFoldDB" id="A6JCB6"/>
<evidence type="ECO:0000313" key="2">
    <source>
        <dbReference type="Proteomes" id="UP000234681"/>
    </source>
</evidence>
<accession>A6JCB6</accession>
<evidence type="ECO:0000313" key="1">
    <source>
        <dbReference type="EMBL" id="EDM08644.1"/>
    </source>
</evidence>
<gene>
    <name evidence="1" type="primary">RGD1564385_predicted</name>
    <name evidence="1" type="ORF">rCG_24633</name>
</gene>
<dbReference type="Proteomes" id="UP000234681">
    <property type="component" value="Chromosome 1"/>
</dbReference>
<keyword evidence="1" id="KW-0808">Transferase</keyword>
<dbReference type="GO" id="GO:0016301">
    <property type="term" value="F:kinase activity"/>
    <property type="evidence" value="ECO:0007669"/>
    <property type="project" value="UniProtKB-KW"/>
</dbReference>
<protein>
    <submittedName>
        <fullName evidence="1">Similar to tyrosine kinase Fps/Fes (Predicted), isoform CRA_g</fullName>
    </submittedName>
</protein>
<keyword evidence="1" id="KW-0418">Kinase</keyword>
<name>A6JCB6_RAT</name>